<dbReference type="AlphaFoldDB" id="A2BWN4"/>
<keyword evidence="1" id="KW-0812">Transmembrane</keyword>
<evidence type="ECO:0000256" key="1">
    <source>
        <dbReference type="SAM" id="Phobius"/>
    </source>
</evidence>
<proteinExistence type="predicted"/>
<keyword evidence="1" id="KW-1133">Transmembrane helix</keyword>
<accession>A2BWN4</accession>
<dbReference type="InterPro" id="IPR021995">
    <property type="entry name" value="DUF3593"/>
</dbReference>
<dbReference type="KEGG" id="pmc:P9515_09881"/>
<keyword evidence="1" id="KW-0472">Membrane</keyword>
<dbReference type="HOGENOM" id="CLU_3331552_0_0_3"/>
<dbReference type="STRING" id="167542.P9515_09881"/>
<feature type="transmembrane region" description="Helical" evidence="1">
    <location>
        <begin position="15"/>
        <end position="34"/>
    </location>
</feature>
<dbReference type="EMBL" id="CP000552">
    <property type="protein sequence ID" value="ABM72195.1"/>
    <property type="molecule type" value="Genomic_DNA"/>
</dbReference>
<sequence length="38" mass="4267">MNLTLVEVDVLHGSAEFFLTLSDAVILVGFIKMFKVIR</sequence>
<reference evidence="2 3" key="1">
    <citation type="journal article" date="2007" name="PLoS Genet.">
        <title>Patterns and implications of gene gain and loss in the evolution of Prochlorococcus.</title>
        <authorList>
            <person name="Kettler G.C."/>
            <person name="Martiny A.C."/>
            <person name="Huang K."/>
            <person name="Zucker J."/>
            <person name="Coleman M.L."/>
            <person name="Rodrigue S."/>
            <person name="Chen F."/>
            <person name="Lapidus A."/>
            <person name="Ferriera S."/>
            <person name="Johnson J."/>
            <person name="Steglich C."/>
            <person name="Church G.M."/>
            <person name="Richardson P."/>
            <person name="Chisholm S.W."/>
        </authorList>
    </citation>
    <scope>NUCLEOTIDE SEQUENCE [LARGE SCALE GENOMIC DNA]</scope>
    <source>
        <strain evidence="2 3">MIT 9515</strain>
    </source>
</reference>
<protein>
    <submittedName>
        <fullName evidence="2">Uncharacterized protein</fullName>
    </submittedName>
</protein>
<dbReference type="Pfam" id="PF12159">
    <property type="entry name" value="DUF3593"/>
    <property type="match status" value="1"/>
</dbReference>
<gene>
    <name evidence="2" type="ordered locus">P9515_09881</name>
</gene>
<dbReference type="Proteomes" id="UP000001589">
    <property type="component" value="Chromosome"/>
</dbReference>
<evidence type="ECO:0000313" key="3">
    <source>
        <dbReference type="Proteomes" id="UP000001589"/>
    </source>
</evidence>
<name>A2BWN4_PROM5</name>
<organism evidence="2 3">
    <name type="scientific">Prochlorococcus marinus (strain MIT 9515)</name>
    <dbReference type="NCBI Taxonomy" id="167542"/>
    <lineage>
        <taxon>Bacteria</taxon>
        <taxon>Bacillati</taxon>
        <taxon>Cyanobacteriota</taxon>
        <taxon>Cyanophyceae</taxon>
        <taxon>Synechococcales</taxon>
        <taxon>Prochlorococcaceae</taxon>
        <taxon>Prochlorococcus</taxon>
    </lineage>
</organism>
<evidence type="ECO:0000313" key="2">
    <source>
        <dbReference type="EMBL" id="ABM72195.1"/>
    </source>
</evidence>